<dbReference type="EMBL" id="CADCTO010000299">
    <property type="protein sequence ID" value="CAA9258712.1"/>
    <property type="molecule type" value="Genomic_DNA"/>
</dbReference>
<evidence type="ECO:0000313" key="1">
    <source>
        <dbReference type="EMBL" id="CAA9258712.1"/>
    </source>
</evidence>
<protein>
    <recommendedName>
        <fullName evidence="2">PIN domain-containing protein</fullName>
    </recommendedName>
</protein>
<evidence type="ECO:0008006" key="2">
    <source>
        <dbReference type="Google" id="ProtNLM"/>
    </source>
</evidence>
<accession>A0A6J4IRE0</accession>
<dbReference type="CDD" id="cd09881">
    <property type="entry name" value="PIN_VapC4-5_FitB-like"/>
    <property type="match status" value="1"/>
</dbReference>
<name>A0A6J4IRE0_9BACT</name>
<proteinExistence type="predicted"/>
<dbReference type="InterPro" id="IPR029060">
    <property type="entry name" value="PIN-like_dom_sf"/>
</dbReference>
<reference evidence="1" key="1">
    <citation type="submission" date="2020-02" db="EMBL/GenBank/DDBJ databases">
        <authorList>
            <person name="Meier V. D."/>
        </authorList>
    </citation>
    <scope>NUCLEOTIDE SEQUENCE</scope>
    <source>
        <strain evidence="1">AVDCRST_MAG63</strain>
    </source>
</reference>
<dbReference type="AlphaFoldDB" id="A0A6J4IRE0"/>
<organism evidence="1">
    <name type="scientific">uncultured Armatimonadetes bacterium</name>
    <dbReference type="NCBI Taxonomy" id="157466"/>
    <lineage>
        <taxon>Bacteria</taxon>
        <taxon>Bacillati</taxon>
        <taxon>Armatimonadota</taxon>
        <taxon>environmental samples</taxon>
    </lineage>
</organism>
<sequence>MSLYVLDTDTLTLFRMGHPPVTARVAAYAPSELAATVIRVEEQLSGWYSQVRSNKPPAELARVYLRLADVVRFYSKVQIFDFTEAAILRYNALRVAKLNVGGMDLRIAAIALENNATVVTRNVVDFQRIPGLLIEDWAA</sequence>
<dbReference type="Gene3D" id="3.40.50.1010">
    <property type="entry name" value="5'-nuclease"/>
    <property type="match status" value="1"/>
</dbReference>
<dbReference type="SUPFAM" id="SSF88723">
    <property type="entry name" value="PIN domain-like"/>
    <property type="match status" value="1"/>
</dbReference>
<gene>
    <name evidence="1" type="ORF">AVDCRST_MAG63-2382</name>
</gene>